<dbReference type="Pfam" id="PF00389">
    <property type="entry name" value="2-Hacid_dh"/>
    <property type="match status" value="1"/>
</dbReference>
<dbReference type="OrthoDB" id="9805416at2"/>
<feature type="domain" description="D-isomer specific 2-hydroxyacid dehydrogenase catalytic" evidence="5">
    <location>
        <begin position="18"/>
        <end position="323"/>
    </location>
</feature>
<evidence type="ECO:0000256" key="2">
    <source>
        <dbReference type="ARBA" id="ARBA00023002"/>
    </source>
</evidence>
<dbReference type="AlphaFoldDB" id="A0A198AGS4"/>
<dbReference type="EMBL" id="LYPB01000050">
    <property type="protein sequence ID" value="OAS20437.1"/>
    <property type="molecule type" value="Genomic_DNA"/>
</dbReference>
<proteinExistence type="inferred from homology"/>
<comment type="similarity">
    <text evidence="1 4">Belongs to the D-isomer specific 2-hydroxyacid dehydrogenase family.</text>
</comment>
<dbReference type="Gene3D" id="3.40.50.720">
    <property type="entry name" value="NAD(P)-binding Rossmann-like Domain"/>
    <property type="match status" value="2"/>
</dbReference>
<accession>A0A198AGS4</accession>
<feature type="domain" description="D-isomer specific 2-hydroxyacid dehydrogenase NAD-binding" evidence="6">
    <location>
        <begin position="119"/>
        <end position="292"/>
    </location>
</feature>
<keyword evidence="2 4" id="KW-0560">Oxidoreductase</keyword>
<dbReference type="PROSITE" id="PS00671">
    <property type="entry name" value="D_2_HYDROXYACID_DH_3"/>
    <property type="match status" value="1"/>
</dbReference>
<dbReference type="PANTHER" id="PTHR43761">
    <property type="entry name" value="D-ISOMER SPECIFIC 2-HYDROXYACID DEHYDROGENASE FAMILY PROTEIN (AFU_ORTHOLOGUE AFUA_1G13630)"/>
    <property type="match status" value="1"/>
</dbReference>
<dbReference type="InterPro" id="IPR036291">
    <property type="entry name" value="NAD(P)-bd_dom_sf"/>
</dbReference>
<comment type="caution">
    <text evidence="7">The sequence shown here is derived from an EMBL/GenBank/DDBJ whole genome shotgun (WGS) entry which is preliminary data.</text>
</comment>
<organism evidence="7 8">
    <name type="scientific">Paenibacillus oryzisoli</name>
    <dbReference type="NCBI Taxonomy" id="1850517"/>
    <lineage>
        <taxon>Bacteria</taxon>
        <taxon>Bacillati</taxon>
        <taxon>Bacillota</taxon>
        <taxon>Bacilli</taxon>
        <taxon>Bacillales</taxon>
        <taxon>Paenibacillaceae</taxon>
        <taxon>Paenibacillus</taxon>
    </lineage>
</organism>
<dbReference type="PANTHER" id="PTHR43761:SF1">
    <property type="entry name" value="D-ISOMER SPECIFIC 2-HYDROXYACID DEHYDROGENASE CATALYTIC DOMAIN-CONTAINING PROTEIN-RELATED"/>
    <property type="match status" value="1"/>
</dbReference>
<evidence type="ECO:0000256" key="4">
    <source>
        <dbReference type="RuleBase" id="RU003719"/>
    </source>
</evidence>
<dbReference type="InterPro" id="IPR029753">
    <property type="entry name" value="D-isomer_DH_CS"/>
</dbReference>
<evidence type="ECO:0000259" key="6">
    <source>
        <dbReference type="Pfam" id="PF02826"/>
    </source>
</evidence>
<evidence type="ECO:0008006" key="9">
    <source>
        <dbReference type="Google" id="ProtNLM"/>
    </source>
</evidence>
<dbReference type="RefSeq" id="WP_068663066.1">
    <property type="nucleotide sequence ID" value="NZ_LYPB01000050.1"/>
</dbReference>
<keyword evidence="3" id="KW-0520">NAD</keyword>
<dbReference type="Proteomes" id="UP000078454">
    <property type="component" value="Unassembled WGS sequence"/>
</dbReference>
<evidence type="ECO:0000259" key="5">
    <source>
        <dbReference type="Pfam" id="PF00389"/>
    </source>
</evidence>
<dbReference type="SUPFAM" id="SSF51735">
    <property type="entry name" value="NAD(P)-binding Rossmann-fold domains"/>
    <property type="match status" value="1"/>
</dbReference>
<evidence type="ECO:0000256" key="1">
    <source>
        <dbReference type="ARBA" id="ARBA00005854"/>
    </source>
</evidence>
<dbReference type="InterPro" id="IPR050418">
    <property type="entry name" value="D-iso_2-hydroxyacid_DH_PdxB"/>
</dbReference>
<evidence type="ECO:0000313" key="7">
    <source>
        <dbReference type="EMBL" id="OAS20437.1"/>
    </source>
</evidence>
<gene>
    <name evidence="7" type="ORF">A8708_17810</name>
</gene>
<reference evidence="7 8" key="1">
    <citation type="submission" date="2016-05" db="EMBL/GenBank/DDBJ databases">
        <title>Paenibacillus sp. 1ZS3-15 nov., isolated from the rhizosphere soil.</title>
        <authorList>
            <person name="Zhang X.X."/>
            <person name="Zhang J."/>
        </authorList>
    </citation>
    <scope>NUCLEOTIDE SEQUENCE [LARGE SCALE GENOMIC DNA]</scope>
    <source>
        <strain evidence="7 8">1ZS3-15</strain>
    </source>
</reference>
<dbReference type="InterPro" id="IPR006140">
    <property type="entry name" value="D-isomer_DH_NAD-bd"/>
</dbReference>
<dbReference type="Pfam" id="PF02826">
    <property type="entry name" value="2-Hacid_dh_C"/>
    <property type="match status" value="1"/>
</dbReference>
<name>A0A198AGS4_9BACL</name>
<dbReference type="SUPFAM" id="SSF52283">
    <property type="entry name" value="Formate/glycerate dehydrogenase catalytic domain-like"/>
    <property type="match status" value="1"/>
</dbReference>
<dbReference type="InterPro" id="IPR006139">
    <property type="entry name" value="D-isomer_2_OHA_DH_cat_dom"/>
</dbReference>
<evidence type="ECO:0000256" key="3">
    <source>
        <dbReference type="ARBA" id="ARBA00023027"/>
    </source>
</evidence>
<evidence type="ECO:0000313" key="8">
    <source>
        <dbReference type="Proteomes" id="UP000078454"/>
    </source>
</evidence>
<sequence>MKQLKIVMLQDAAYTERIFKPEHLEQMQRHGTLCMNPRKGTPTPEEVAELIEGADIAITSWDCPPFEAAILDGCPGLKLIAHAAGTVKPLMSPDVISRGIRVCSANEALAHGVAETTLGLTIVSLKNIWQLARNTREGEWHKQRELVRELYEVTVGVIGAGLSGKYYIHLLQQFEVQVLVYDPFLSASQIQEMGAVKVELDQLLQLTDVVSIHAPSIPATHHLMNERTLRLMKDDAILINTARGSLIDEEALVVELRKGRLWACLDVTQPEPPELHHPFRTLPNVTLIPHIAGATNNGLHRLGRFIAREVDLFVQGSPLMGEVKLSELHRMA</sequence>
<dbReference type="GO" id="GO:0016616">
    <property type="term" value="F:oxidoreductase activity, acting on the CH-OH group of donors, NAD or NADP as acceptor"/>
    <property type="evidence" value="ECO:0007669"/>
    <property type="project" value="InterPro"/>
</dbReference>
<dbReference type="GO" id="GO:0051287">
    <property type="term" value="F:NAD binding"/>
    <property type="evidence" value="ECO:0007669"/>
    <property type="project" value="InterPro"/>
</dbReference>
<keyword evidence="8" id="KW-1185">Reference proteome</keyword>
<protein>
    <recommendedName>
        <fullName evidence="9">Hydroxyacid dehydrogenase</fullName>
    </recommendedName>
</protein>
<dbReference type="STRING" id="1850517.A8708_17810"/>
<dbReference type="CDD" id="cd12167">
    <property type="entry name" value="2-Hacid_dh_8"/>
    <property type="match status" value="1"/>
</dbReference>